<dbReference type="RefSeq" id="YP_004010146.1">
    <property type="nucleotide sequence ID" value="NC_014663.1"/>
</dbReference>
<evidence type="ECO:0000313" key="2">
    <source>
        <dbReference type="Proteomes" id="UP000008731"/>
    </source>
</evidence>
<reference evidence="1 2" key="1">
    <citation type="journal article" date="2010" name="Virol. J.">
        <title>Genomes of the T4-related bacteriophages as windows on microbial genome evolution.</title>
        <authorList>
            <person name="Petrov V.M."/>
            <person name="Ratnayaka S."/>
            <person name="Nolan J.M."/>
            <person name="Miller E.S."/>
            <person name="Karam J.D."/>
        </authorList>
    </citation>
    <scope>NUCLEOTIDE SEQUENCE [LARGE SCALE GENOMIC DNA]</scope>
</reference>
<protein>
    <submittedName>
        <fullName evidence="1">Uncharacterized protein</fullName>
    </submittedName>
</protein>
<organism evidence="1 2">
    <name type="scientific">Acinetobacter phage Acj9</name>
    <dbReference type="NCBI Taxonomy" id="760939"/>
    <lineage>
        <taxon>Viruses</taxon>
        <taxon>Duplodnaviria</taxon>
        <taxon>Heunggongvirae</taxon>
        <taxon>Uroviricota</taxon>
        <taxon>Caudoviricetes</taxon>
        <taxon>Pantevenvirales</taxon>
        <taxon>Straboviridae</taxon>
        <taxon>Twarogvirinae</taxon>
        <taxon>Acajnonavirus</taxon>
        <taxon>Acajnonavirus acj9</taxon>
    </lineage>
</organism>
<dbReference type="GeneID" id="9926443"/>
<dbReference type="EMBL" id="HM004124">
    <property type="protein sequence ID" value="ADG59909.1"/>
    <property type="molecule type" value="Genomic_DNA"/>
</dbReference>
<dbReference type="OrthoDB" id="41177at10239"/>
<gene>
    <name evidence="1" type="ORF">Acj9p009</name>
</gene>
<evidence type="ECO:0000313" key="1">
    <source>
        <dbReference type="EMBL" id="ADG59909.1"/>
    </source>
</evidence>
<sequence length="118" mass="13319">MSKKLKAGLEWFIAKVEKMDPEYVFAMNLYSDCVIGVTLDQAFWNEKEVLRKKFGIMRTSGIDGGYFCAEGLAGFLPHQQDVLMLFTDVVGTHVSSYGRSTITAKEWLVIAKEQLAKM</sequence>
<dbReference type="KEGG" id="vg:9926443"/>
<dbReference type="Proteomes" id="UP000008731">
    <property type="component" value="Segment"/>
</dbReference>
<keyword evidence="2" id="KW-1185">Reference proteome</keyword>
<name>E5EPE3_9CAUD</name>
<proteinExistence type="predicted"/>
<accession>E5EPE3</accession>